<evidence type="ECO:0000256" key="2">
    <source>
        <dbReference type="ARBA" id="ARBA00004651"/>
    </source>
</evidence>
<dbReference type="InterPro" id="IPR029016">
    <property type="entry name" value="GAF-like_dom_sf"/>
</dbReference>
<dbReference type="SUPFAM" id="SSF47226">
    <property type="entry name" value="Histidine-containing phosphotransfer domain, HPT domain"/>
    <property type="match status" value="1"/>
</dbReference>
<dbReference type="Pfam" id="PF13426">
    <property type="entry name" value="PAS_9"/>
    <property type="match status" value="3"/>
</dbReference>
<feature type="modified residue" description="4-aspartylphosphate" evidence="19">
    <location>
        <position position="1003"/>
    </location>
</feature>
<comment type="caution">
    <text evidence="26">The sequence shown here is derived from an EMBL/GenBank/DDBJ whole genome shotgun (WGS) entry which is preliminary data.</text>
</comment>
<dbReference type="SMART" id="SM00091">
    <property type="entry name" value="PAS"/>
    <property type="match status" value="3"/>
</dbReference>
<dbReference type="Gene3D" id="3.40.50.2300">
    <property type="match status" value="1"/>
</dbReference>
<evidence type="ECO:0000313" key="26">
    <source>
        <dbReference type="EMBL" id="PZO39822.1"/>
    </source>
</evidence>
<comment type="subunit">
    <text evidence="15">At low DSF concentrations, interacts with RpfF.</text>
</comment>
<feature type="modified residue" description="Phosphohistidine" evidence="18">
    <location>
        <position position="1141"/>
    </location>
</feature>
<dbReference type="InterPro" id="IPR005467">
    <property type="entry name" value="His_kinase_dom"/>
</dbReference>
<dbReference type="InterPro" id="IPR001789">
    <property type="entry name" value="Sig_transdc_resp-reg_receiver"/>
</dbReference>
<dbReference type="InterPro" id="IPR003594">
    <property type="entry name" value="HATPase_dom"/>
</dbReference>
<evidence type="ECO:0000256" key="1">
    <source>
        <dbReference type="ARBA" id="ARBA00000085"/>
    </source>
</evidence>
<feature type="domain" description="PAC" evidence="24">
    <location>
        <begin position="258"/>
        <end position="310"/>
    </location>
</feature>
<evidence type="ECO:0000259" key="23">
    <source>
        <dbReference type="PROSITE" id="PS50112"/>
    </source>
</evidence>
<dbReference type="Pfam" id="PF00072">
    <property type="entry name" value="Response_reg"/>
    <property type="match status" value="1"/>
</dbReference>
<keyword evidence="11" id="KW-0067">ATP-binding</keyword>
<dbReference type="InterPro" id="IPR003018">
    <property type="entry name" value="GAF"/>
</dbReference>
<dbReference type="Pfam" id="PF00512">
    <property type="entry name" value="HisKA"/>
    <property type="match status" value="1"/>
</dbReference>
<feature type="domain" description="PAS" evidence="23">
    <location>
        <begin position="41"/>
        <end position="86"/>
    </location>
</feature>
<name>A0A2W4W5T5_9CYAN</name>
<evidence type="ECO:0000256" key="16">
    <source>
        <dbReference type="ARBA" id="ARBA00068150"/>
    </source>
</evidence>
<dbReference type="SUPFAM" id="SSF52172">
    <property type="entry name" value="CheY-like"/>
    <property type="match status" value="1"/>
</dbReference>
<dbReference type="Gene3D" id="1.10.287.130">
    <property type="match status" value="1"/>
</dbReference>
<evidence type="ECO:0000259" key="24">
    <source>
        <dbReference type="PROSITE" id="PS50113"/>
    </source>
</evidence>
<dbReference type="GO" id="GO:0000155">
    <property type="term" value="F:phosphorelay sensor kinase activity"/>
    <property type="evidence" value="ECO:0007669"/>
    <property type="project" value="InterPro"/>
</dbReference>
<dbReference type="FunFam" id="3.30.565.10:FF:000010">
    <property type="entry name" value="Sensor histidine kinase RcsC"/>
    <property type="match status" value="1"/>
</dbReference>
<keyword evidence="6 19" id="KW-0597">Phosphoprotein</keyword>
<feature type="domain" description="HPt" evidence="25">
    <location>
        <begin position="1102"/>
        <end position="1195"/>
    </location>
</feature>
<keyword evidence="9" id="KW-0547">Nucleotide-binding</keyword>
<dbReference type="CDD" id="cd16922">
    <property type="entry name" value="HATPase_EvgS-ArcB-TorS-like"/>
    <property type="match status" value="1"/>
</dbReference>
<dbReference type="InterPro" id="IPR035965">
    <property type="entry name" value="PAS-like_dom_sf"/>
</dbReference>
<evidence type="ECO:0000256" key="18">
    <source>
        <dbReference type="PROSITE-ProRule" id="PRU00110"/>
    </source>
</evidence>
<comment type="similarity">
    <text evidence="3">In the N-terminal section; belongs to the phytochrome family.</text>
</comment>
<dbReference type="SUPFAM" id="SSF55785">
    <property type="entry name" value="PYP-like sensor domain (PAS domain)"/>
    <property type="match status" value="3"/>
</dbReference>
<sequence>MSTLVNGDTPIYPEDRENITKSSFSTSKLTVKNSSNRTKESLKLHQAILDSANYLIIATRVDGIISAFNAAAEQSLGYKSSELIGKYTPECFHDLLEIQQRAIALTEELGIPISAGFEVFVAKARLGQIEECEWTYIRKDGSRFPVMLSISTLRDENNEISGFLGIANDITKRRQSEENLKKTLMELEFQKFALDQAAIVAVTDLQGNITYVNSKFCEVSGYSQAELAGKNHRLLNSGYHPPEFFANLWQTIASGKVWRGEIRNQSKDGTYNWSDCTIVPLLDDLGSPMQYLAIRFDISDRKKLEETLRLQERAIAASHNGIVITDRRIPSNPIVYVNSAFEKISGYKASEVIGKNCRFLQANDLHQPENNVLRSAIASGSSCTVVIRNYRKDGSLFWNELHISPILDENGNVTHFIGIQTDITKRKEAEKDLKRQMRLTVLLNRITDEIRQSLDIDSIFQTAAHQIQIAFHASRCLIYKLEYNHHESLGRPQISLMSEQLADKIFSVKDIELPLLNSTFGQNISSQDRAIAVTNVYTDPNLDEFGELFYRMQLRSLLAIRTSSHGVTNGIILLHHCNSFHEWTIEERELLESVANQVSIALSQANLLIKETQQRELLIKKNAELEEAKSIAEAANRSKSDFLATMSHEIRTPMNAVIGMTGVLLDTNLTKEQREFVEIARNAGDTLLTIINDILDFSKIESGHLELEEQTFDLRTCLEDTIELLSAKAIEKEIELGYLIHPDVDLIVIGDMTRLRQVLANLIGNAIKFTSRGFVNISVTQLPVSHFVRCNLHDRHEEEDLLRTLKFAVKDTGIGIPSDRLHRLFQPFSQVDASTTRQYGGTGLGLAISKRLCELMGGTMWVESDINQGSTFYFTITAPANTLEQLSTANIADLQSISQLTAQNFSNKYAQGLDRFIVEGLESLSSADRISIDRFQKRQNYIFDPLMAKNHPLRILLAEDNVVNQKVAIHILQRMGYRADVAANGLEVLAALSQQTYDLVFMDMQMPEMDGLEATKQIDIHWKEGKFTHKPWIVAMTANAMQGDREICLAAGMNDYLSKPIRNSELVRVLSECQPLTPNISAMLSVNIGTLHEVASDIGGDDPAFLIELIDSYLDNTRSLIQELYTSFAQQDLDALLRTVHTLKSSSGVIGAEDLSNLCRELETKLRNKNYEDLDIKINKIADEYACVKSELERERYI</sequence>
<dbReference type="InterPro" id="IPR008207">
    <property type="entry name" value="Sig_transdc_His_kin_Hpt_dom"/>
</dbReference>
<dbReference type="Gene3D" id="1.20.120.160">
    <property type="entry name" value="HPT domain"/>
    <property type="match status" value="1"/>
</dbReference>
<evidence type="ECO:0000256" key="20">
    <source>
        <dbReference type="SAM" id="Coils"/>
    </source>
</evidence>
<dbReference type="Gene3D" id="3.30.450.40">
    <property type="match status" value="1"/>
</dbReference>
<dbReference type="Gene3D" id="3.30.565.10">
    <property type="entry name" value="Histidine kinase-like ATPase, C-terminal domain"/>
    <property type="match status" value="1"/>
</dbReference>
<evidence type="ECO:0000256" key="13">
    <source>
        <dbReference type="ARBA" id="ARBA00023012"/>
    </source>
</evidence>
<organism evidence="26 27">
    <name type="scientific">Pseudanabaena frigida</name>
    <dbReference type="NCBI Taxonomy" id="945775"/>
    <lineage>
        <taxon>Bacteria</taxon>
        <taxon>Bacillati</taxon>
        <taxon>Cyanobacteriota</taxon>
        <taxon>Cyanophyceae</taxon>
        <taxon>Pseudanabaenales</taxon>
        <taxon>Pseudanabaenaceae</taxon>
        <taxon>Pseudanabaena</taxon>
    </lineage>
</organism>
<dbReference type="SMART" id="SM00086">
    <property type="entry name" value="PAC"/>
    <property type="match status" value="3"/>
</dbReference>
<evidence type="ECO:0000256" key="9">
    <source>
        <dbReference type="ARBA" id="ARBA00022741"/>
    </source>
</evidence>
<feature type="coiled-coil region" evidence="20">
    <location>
        <begin position="608"/>
        <end position="638"/>
    </location>
</feature>
<dbReference type="GO" id="GO:0005524">
    <property type="term" value="F:ATP binding"/>
    <property type="evidence" value="ECO:0007669"/>
    <property type="project" value="UniProtKB-KW"/>
</dbReference>
<dbReference type="Pfam" id="PF01590">
    <property type="entry name" value="GAF"/>
    <property type="match status" value="1"/>
</dbReference>
<keyword evidence="20" id="KW-0175">Coiled coil</keyword>
<keyword evidence="12" id="KW-1133">Transmembrane helix</keyword>
<dbReference type="SUPFAM" id="SSF55874">
    <property type="entry name" value="ATPase domain of HSP90 chaperone/DNA topoisomerase II/histidine kinase"/>
    <property type="match status" value="1"/>
</dbReference>
<evidence type="ECO:0000259" key="22">
    <source>
        <dbReference type="PROSITE" id="PS50110"/>
    </source>
</evidence>
<dbReference type="SMART" id="SM00073">
    <property type="entry name" value="HPT"/>
    <property type="match status" value="1"/>
</dbReference>
<dbReference type="PROSITE" id="PS50112">
    <property type="entry name" value="PAS"/>
    <property type="match status" value="3"/>
</dbReference>
<evidence type="ECO:0000256" key="14">
    <source>
        <dbReference type="ARBA" id="ARBA00023136"/>
    </source>
</evidence>
<dbReference type="Pfam" id="PF01627">
    <property type="entry name" value="Hpt"/>
    <property type="match status" value="1"/>
</dbReference>
<evidence type="ECO:0000259" key="25">
    <source>
        <dbReference type="PROSITE" id="PS50894"/>
    </source>
</evidence>
<gene>
    <name evidence="26" type="ORF">DCF19_13085</name>
</gene>
<dbReference type="InterPro" id="IPR003661">
    <property type="entry name" value="HisK_dim/P_dom"/>
</dbReference>
<feature type="domain" description="PAC" evidence="24">
    <location>
        <begin position="383"/>
        <end position="435"/>
    </location>
</feature>
<dbReference type="PROSITE" id="PS50113">
    <property type="entry name" value="PAC"/>
    <property type="match status" value="3"/>
</dbReference>
<evidence type="ECO:0000256" key="10">
    <source>
        <dbReference type="ARBA" id="ARBA00022777"/>
    </source>
</evidence>
<evidence type="ECO:0000256" key="5">
    <source>
        <dbReference type="ARBA" id="ARBA00022475"/>
    </source>
</evidence>
<dbReference type="InterPro" id="IPR036890">
    <property type="entry name" value="HATPase_C_sf"/>
</dbReference>
<comment type="catalytic activity">
    <reaction evidence="1">
        <text>ATP + protein L-histidine = ADP + protein N-phospho-L-histidine.</text>
        <dbReference type="EC" id="2.7.13.3"/>
    </reaction>
</comment>
<feature type="domain" description="PAC" evidence="24">
    <location>
        <begin position="130"/>
        <end position="182"/>
    </location>
</feature>
<evidence type="ECO:0000256" key="3">
    <source>
        <dbReference type="ARBA" id="ARBA00006402"/>
    </source>
</evidence>
<dbReference type="InterPro" id="IPR036641">
    <property type="entry name" value="HPT_dom_sf"/>
</dbReference>
<evidence type="ECO:0000256" key="15">
    <source>
        <dbReference type="ARBA" id="ARBA00064003"/>
    </source>
</evidence>
<keyword evidence="7" id="KW-0808">Transferase</keyword>
<accession>A0A2W4W5T5</accession>
<feature type="domain" description="PAS" evidence="23">
    <location>
        <begin position="307"/>
        <end position="380"/>
    </location>
</feature>
<dbReference type="Pfam" id="PF02518">
    <property type="entry name" value="HATPase_c"/>
    <property type="match status" value="1"/>
</dbReference>
<keyword evidence="14" id="KW-0472">Membrane</keyword>
<proteinExistence type="inferred from homology"/>
<dbReference type="InterPro" id="IPR011006">
    <property type="entry name" value="CheY-like_superfamily"/>
</dbReference>
<dbReference type="Proteomes" id="UP000249467">
    <property type="component" value="Unassembled WGS sequence"/>
</dbReference>
<dbReference type="SMART" id="SM00448">
    <property type="entry name" value="REC"/>
    <property type="match status" value="1"/>
</dbReference>
<dbReference type="InterPro" id="IPR004358">
    <property type="entry name" value="Sig_transdc_His_kin-like_C"/>
</dbReference>
<dbReference type="AlphaFoldDB" id="A0A2W4W5T5"/>
<dbReference type="InterPro" id="IPR001610">
    <property type="entry name" value="PAC"/>
</dbReference>
<keyword evidence="10" id="KW-0418">Kinase</keyword>
<dbReference type="Gene3D" id="3.30.450.20">
    <property type="entry name" value="PAS domain"/>
    <property type="match status" value="3"/>
</dbReference>
<evidence type="ECO:0000256" key="8">
    <source>
        <dbReference type="ARBA" id="ARBA00022692"/>
    </source>
</evidence>
<reference evidence="26 27" key="1">
    <citation type="submission" date="2018-04" db="EMBL/GenBank/DDBJ databases">
        <authorList>
            <person name="Go L.Y."/>
            <person name="Mitchell J.A."/>
        </authorList>
    </citation>
    <scope>NUCLEOTIDE SEQUENCE [LARGE SCALE GENOMIC DNA]</scope>
    <source>
        <strain evidence="26">ULC066bin1</strain>
    </source>
</reference>
<dbReference type="SUPFAM" id="SSF55781">
    <property type="entry name" value="GAF domain-like"/>
    <property type="match status" value="1"/>
</dbReference>
<dbReference type="InterPro" id="IPR000014">
    <property type="entry name" value="PAS"/>
</dbReference>
<dbReference type="PANTHER" id="PTHR45339:SF1">
    <property type="entry name" value="HYBRID SIGNAL TRANSDUCTION HISTIDINE KINASE J"/>
    <property type="match status" value="1"/>
</dbReference>
<evidence type="ECO:0000256" key="17">
    <source>
        <dbReference type="ARBA" id="ARBA00074306"/>
    </source>
</evidence>
<dbReference type="SMART" id="SM00065">
    <property type="entry name" value="GAF"/>
    <property type="match status" value="1"/>
</dbReference>
<dbReference type="GO" id="GO:0005886">
    <property type="term" value="C:plasma membrane"/>
    <property type="evidence" value="ECO:0007669"/>
    <property type="project" value="UniProtKB-SubCell"/>
</dbReference>
<dbReference type="InterPro" id="IPR000700">
    <property type="entry name" value="PAS-assoc_C"/>
</dbReference>
<dbReference type="SUPFAM" id="SSF47384">
    <property type="entry name" value="Homodimeric domain of signal transducing histidine kinase"/>
    <property type="match status" value="1"/>
</dbReference>
<dbReference type="SMART" id="SM00387">
    <property type="entry name" value="HATPase_c"/>
    <property type="match status" value="1"/>
</dbReference>
<evidence type="ECO:0000256" key="4">
    <source>
        <dbReference type="ARBA" id="ARBA00012438"/>
    </source>
</evidence>
<feature type="domain" description="Response regulatory" evidence="22">
    <location>
        <begin position="954"/>
        <end position="1074"/>
    </location>
</feature>
<evidence type="ECO:0000259" key="21">
    <source>
        <dbReference type="PROSITE" id="PS50109"/>
    </source>
</evidence>
<dbReference type="PRINTS" id="PR00344">
    <property type="entry name" value="BCTRLSENSOR"/>
</dbReference>
<dbReference type="NCBIfam" id="TIGR00229">
    <property type="entry name" value="sensory_box"/>
    <property type="match status" value="3"/>
</dbReference>
<dbReference type="PROSITE" id="PS50110">
    <property type="entry name" value="RESPONSE_REGULATORY"/>
    <property type="match status" value="1"/>
</dbReference>
<feature type="domain" description="Histidine kinase" evidence="21">
    <location>
        <begin position="645"/>
        <end position="880"/>
    </location>
</feature>
<evidence type="ECO:0000256" key="19">
    <source>
        <dbReference type="PROSITE-ProRule" id="PRU00169"/>
    </source>
</evidence>
<reference evidence="26 27" key="2">
    <citation type="submission" date="2018-06" db="EMBL/GenBank/DDBJ databases">
        <title>Metagenomic assembly of (sub)arctic Cyanobacteria and their associated microbiome from non-axenic cultures.</title>
        <authorList>
            <person name="Baurain D."/>
        </authorList>
    </citation>
    <scope>NUCLEOTIDE SEQUENCE [LARGE SCALE GENOMIC DNA]</scope>
    <source>
        <strain evidence="26">ULC066bin1</strain>
    </source>
</reference>
<dbReference type="EC" id="2.7.13.3" evidence="4"/>
<evidence type="ECO:0000256" key="6">
    <source>
        <dbReference type="ARBA" id="ARBA00022553"/>
    </source>
</evidence>
<dbReference type="CDD" id="cd00082">
    <property type="entry name" value="HisKA"/>
    <property type="match status" value="1"/>
</dbReference>
<comment type="subcellular location">
    <subcellularLocation>
        <location evidence="2">Cell membrane</location>
        <topology evidence="2">Multi-pass membrane protein</topology>
    </subcellularLocation>
</comment>
<protein>
    <recommendedName>
        <fullName evidence="17">Circadian input-output histidine kinase CikA</fullName>
        <ecNumber evidence="4">2.7.13.3</ecNumber>
    </recommendedName>
    <alternativeName>
        <fullName evidence="16">Sensory/regulatory protein RpfC</fullName>
    </alternativeName>
</protein>
<dbReference type="PROSITE" id="PS50109">
    <property type="entry name" value="HIS_KIN"/>
    <property type="match status" value="1"/>
</dbReference>
<dbReference type="CDD" id="cd17546">
    <property type="entry name" value="REC_hyHK_CKI1_RcsC-like"/>
    <property type="match status" value="1"/>
</dbReference>
<keyword evidence="5" id="KW-1003">Cell membrane</keyword>
<dbReference type="SMART" id="SM00388">
    <property type="entry name" value="HisKA"/>
    <property type="match status" value="1"/>
</dbReference>
<evidence type="ECO:0000313" key="27">
    <source>
        <dbReference type="Proteomes" id="UP000249467"/>
    </source>
</evidence>
<keyword evidence="8" id="KW-0812">Transmembrane</keyword>
<dbReference type="CDD" id="cd00130">
    <property type="entry name" value="PAS"/>
    <property type="match status" value="3"/>
</dbReference>
<evidence type="ECO:0000256" key="7">
    <source>
        <dbReference type="ARBA" id="ARBA00022679"/>
    </source>
</evidence>
<evidence type="ECO:0000256" key="11">
    <source>
        <dbReference type="ARBA" id="ARBA00022840"/>
    </source>
</evidence>
<feature type="domain" description="PAS" evidence="23">
    <location>
        <begin position="200"/>
        <end position="241"/>
    </location>
</feature>
<dbReference type="PROSITE" id="PS50894">
    <property type="entry name" value="HPT"/>
    <property type="match status" value="1"/>
</dbReference>
<dbReference type="FunFam" id="1.10.287.130:FF:000002">
    <property type="entry name" value="Two-component osmosensing histidine kinase"/>
    <property type="match status" value="1"/>
</dbReference>
<evidence type="ECO:0000256" key="12">
    <source>
        <dbReference type="ARBA" id="ARBA00022989"/>
    </source>
</evidence>
<dbReference type="PANTHER" id="PTHR45339">
    <property type="entry name" value="HYBRID SIGNAL TRANSDUCTION HISTIDINE KINASE J"/>
    <property type="match status" value="1"/>
</dbReference>
<keyword evidence="13" id="KW-0902">Two-component regulatory system</keyword>
<dbReference type="InterPro" id="IPR036097">
    <property type="entry name" value="HisK_dim/P_sf"/>
</dbReference>
<dbReference type="EMBL" id="QBML01000016">
    <property type="protein sequence ID" value="PZO39822.1"/>
    <property type="molecule type" value="Genomic_DNA"/>
</dbReference>